<dbReference type="PANTHER" id="PTHR15838">
    <property type="entry name" value="NUCLEOLAR PROTEIN OF 40 KDA"/>
    <property type="match status" value="1"/>
</dbReference>
<feature type="region of interest" description="Disordered" evidence="1">
    <location>
        <begin position="237"/>
        <end position="263"/>
    </location>
</feature>
<keyword evidence="4" id="KW-1185">Reference proteome</keyword>
<dbReference type="PANTHER" id="PTHR15838:SF1">
    <property type="entry name" value="ZINC FINGER CCHC DOMAIN-CONTAINING PROTEIN 17"/>
    <property type="match status" value="1"/>
</dbReference>
<accession>A0ABP1GCG3</accession>
<dbReference type="Pfam" id="PF00575">
    <property type="entry name" value="S1"/>
    <property type="match status" value="2"/>
</dbReference>
<feature type="domain" description="S1 motif" evidence="2">
    <location>
        <begin position="147"/>
        <end position="231"/>
    </location>
</feature>
<name>A0ABP1GCG3_9CHLO</name>
<protein>
    <submittedName>
        <fullName evidence="3">G10913 protein</fullName>
    </submittedName>
</protein>
<comment type="caution">
    <text evidence="3">The sequence shown here is derived from an EMBL/GenBank/DDBJ whole genome shotgun (WGS) entry which is preliminary data.</text>
</comment>
<feature type="region of interest" description="Disordered" evidence="1">
    <location>
        <begin position="114"/>
        <end position="140"/>
    </location>
</feature>
<sequence>MDRRREERPSHAGGRLGITDDVPTLGSIHHAVVVNVRPFGLFVELPGFRRNGLVHNSQISEDVVFSREDEDDAKVAAMEYFAPKGSQVWVKVSEVRDDGGGPPKINCSMKAVNQEDGTDLDPDNTRGATRGRPGFQGPMTDAPPEVGQILEAMVATVKPFGIFVRLKGFRANGLVHLSQVSDHLDIGRDESDESKIASLSAIHAVGDPLFVKIVDVSEEPGQKMKVACSIKLADQREGADLDPTNTKYQPRGEGPAGGPGRGATAAAAVAKGDTVDWGHLRAGDQQYGDGQKQYDLLGDEVLNLPVPPPPPMSAAAVDGLPRPHAPQQAEIGSVEEALAILLKHKQSGKKKSHKEKKVKKAKEKDKSKKQSKKSKKEKRAAEASTDSD</sequence>
<dbReference type="SMART" id="SM00316">
    <property type="entry name" value="S1"/>
    <property type="match status" value="2"/>
</dbReference>
<dbReference type="InterPro" id="IPR003029">
    <property type="entry name" value="S1_domain"/>
</dbReference>
<feature type="compositionally biased region" description="Basic residues" evidence="1">
    <location>
        <begin position="343"/>
        <end position="361"/>
    </location>
</feature>
<dbReference type="InterPro" id="IPR012340">
    <property type="entry name" value="NA-bd_OB-fold"/>
</dbReference>
<feature type="region of interest" description="Disordered" evidence="1">
    <location>
        <begin position="1"/>
        <end position="20"/>
    </location>
</feature>
<dbReference type="PROSITE" id="PS50126">
    <property type="entry name" value="S1"/>
    <property type="match status" value="2"/>
</dbReference>
<proteinExistence type="predicted"/>
<dbReference type="Gene3D" id="2.40.50.140">
    <property type="entry name" value="Nucleic acid-binding proteins"/>
    <property type="match status" value="2"/>
</dbReference>
<organism evidence="3 4">
    <name type="scientific">Coccomyxa viridis</name>
    <dbReference type="NCBI Taxonomy" id="1274662"/>
    <lineage>
        <taxon>Eukaryota</taxon>
        <taxon>Viridiplantae</taxon>
        <taxon>Chlorophyta</taxon>
        <taxon>core chlorophytes</taxon>
        <taxon>Trebouxiophyceae</taxon>
        <taxon>Trebouxiophyceae incertae sedis</taxon>
        <taxon>Coccomyxaceae</taxon>
        <taxon>Coccomyxa</taxon>
    </lineage>
</organism>
<feature type="region of interest" description="Disordered" evidence="1">
    <location>
        <begin position="343"/>
        <end position="388"/>
    </location>
</feature>
<dbReference type="EMBL" id="CAXHTA020000017">
    <property type="protein sequence ID" value="CAL5227873.1"/>
    <property type="molecule type" value="Genomic_DNA"/>
</dbReference>
<evidence type="ECO:0000256" key="1">
    <source>
        <dbReference type="SAM" id="MobiDB-lite"/>
    </source>
</evidence>
<feature type="compositionally biased region" description="Basic residues" evidence="1">
    <location>
        <begin position="369"/>
        <end position="378"/>
    </location>
</feature>
<dbReference type="SUPFAM" id="SSF50249">
    <property type="entry name" value="Nucleic acid-binding proteins"/>
    <property type="match status" value="2"/>
</dbReference>
<evidence type="ECO:0000259" key="2">
    <source>
        <dbReference type="PROSITE" id="PS50126"/>
    </source>
</evidence>
<evidence type="ECO:0000313" key="3">
    <source>
        <dbReference type="EMBL" id="CAL5227873.1"/>
    </source>
</evidence>
<gene>
    <name evidence="3" type="primary">g10913</name>
    <name evidence="3" type="ORF">VP750_LOCUS9779</name>
</gene>
<evidence type="ECO:0000313" key="4">
    <source>
        <dbReference type="Proteomes" id="UP001497392"/>
    </source>
</evidence>
<feature type="region of interest" description="Disordered" evidence="1">
    <location>
        <begin position="308"/>
        <end position="330"/>
    </location>
</feature>
<reference evidence="3 4" key="1">
    <citation type="submission" date="2024-06" db="EMBL/GenBank/DDBJ databases">
        <authorList>
            <person name="Kraege A."/>
            <person name="Thomma B."/>
        </authorList>
    </citation>
    <scope>NUCLEOTIDE SEQUENCE [LARGE SCALE GENOMIC DNA]</scope>
</reference>
<dbReference type="Proteomes" id="UP001497392">
    <property type="component" value="Unassembled WGS sequence"/>
</dbReference>
<feature type="compositionally biased region" description="Basic and acidic residues" evidence="1">
    <location>
        <begin position="1"/>
        <end position="10"/>
    </location>
</feature>
<feature type="domain" description="S1 motif" evidence="2">
    <location>
        <begin position="26"/>
        <end position="110"/>
    </location>
</feature>